<feature type="domain" description="Threonine/serine exporter-like N-terminal" evidence="4">
    <location>
        <begin position="189"/>
        <end position="429"/>
    </location>
</feature>
<dbReference type="InterPro" id="IPR010619">
    <property type="entry name" value="ThrE-like_N"/>
</dbReference>
<evidence type="ECO:0000259" key="4">
    <source>
        <dbReference type="Pfam" id="PF06738"/>
    </source>
</evidence>
<dbReference type="InterPro" id="IPR051361">
    <property type="entry name" value="ThrE/Ser_Exporter"/>
</dbReference>
<evidence type="ECO:0000256" key="3">
    <source>
        <dbReference type="SAM" id="Phobius"/>
    </source>
</evidence>
<dbReference type="InParanoid" id="G4TLS7"/>
<dbReference type="AlphaFoldDB" id="G4TLS7"/>
<feature type="region of interest" description="Disordered" evidence="2">
    <location>
        <begin position="24"/>
        <end position="51"/>
    </location>
</feature>
<keyword evidence="3" id="KW-0812">Transmembrane</keyword>
<keyword evidence="3" id="KW-1133">Transmembrane helix</keyword>
<feature type="transmembrane region" description="Helical" evidence="3">
    <location>
        <begin position="644"/>
        <end position="666"/>
    </location>
</feature>
<feature type="region of interest" description="Disordered" evidence="2">
    <location>
        <begin position="95"/>
        <end position="118"/>
    </location>
</feature>
<feature type="compositionally biased region" description="Polar residues" evidence="2">
    <location>
        <begin position="25"/>
        <end position="51"/>
    </location>
</feature>
<sequence length="676" mass="72781">MPVGSSDAIQAWDLLSRIQQCVGAQDSSNRPFSTDVRTSQPSTFNAPSNLSLPPPAYTQRLKPCFPPSLARPTPRPRVFSAPSFSNRVSTLDMERGGVAGDSSACSSRSASQDRTSTCVPLSRQNSLPCLGKGVDGESGGLPLRRVDSAASFASTLSYTGIDPDDPRITGARRPSAEVGFPSYKEGEAFLLLLTEALMRFGAPSHRIESQLLSVAASLHIKLQVIHVPGVTIMSFSKHIKNSSAVNVRFVKASTKVDLGRLHDVHVVYKKVVHYEETTENASSALKQLLKRDPIFNAPEQIMLAVICGLILSPMAYKGSVLDLVAAGLCCGVIAWLHLWAAKKNAMFSNFVEITSAIFVAFTARGLSSLPQGIFCYSAVASAGVVKLLPKYMIICGSLELASKQVMTGSVKMVYAIIWSLFLGFSITLGRQAVVGCASSLADSNLSDLYYLIDSGARSRRFQATQYLADAMILVGDFSLDNTTTTWGFHFSNVTAPPSTRLYSVNGCYRSPDWPWYLQSPPPWTLLFLVPLYAVFSAFAAFQPLKSRELPVMVLVSCCSYAANRGVHVVIPSRGDISGAIGAFVIGAMGHLYSRIFHGTAFIAMFNGIGFLVPSAIAATGGLAQNYRGKSGNHYTSSLDLAMRMIQVAIGTTMGLYTSALVVYSVGKRKKGALWAF</sequence>
<feature type="transmembrane region" description="Helical" evidence="3">
    <location>
        <begin position="409"/>
        <end position="428"/>
    </location>
</feature>
<reference evidence="5 6" key="1">
    <citation type="journal article" date="2011" name="PLoS Pathog.">
        <title>Endophytic Life Strategies Decoded by Genome and Transcriptome Analyses of the Mutualistic Root Symbiont Piriformospora indica.</title>
        <authorList>
            <person name="Zuccaro A."/>
            <person name="Lahrmann U."/>
            <person name="Guldener U."/>
            <person name="Langen G."/>
            <person name="Pfiffi S."/>
            <person name="Biedenkopf D."/>
            <person name="Wong P."/>
            <person name="Samans B."/>
            <person name="Grimm C."/>
            <person name="Basiewicz M."/>
            <person name="Murat C."/>
            <person name="Martin F."/>
            <person name="Kogel K.H."/>
        </authorList>
    </citation>
    <scope>NUCLEOTIDE SEQUENCE [LARGE SCALE GENOMIC DNA]</scope>
    <source>
        <strain evidence="5 6">DSM 11827</strain>
    </source>
</reference>
<proteinExistence type="inferred from homology"/>
<evidence type="ECO:0000256" key="1">
    <source>
        <dbReference type="ARBA" id="ARBA00034125"/>
    </source>
</evidence>
<protein>
    <submittedName>
        <fullName evidence="5">Related to PRM10-Pheromone-regulated protein</fullName>
    </submittedName>
</protein>
<dbReference type="PANTHER" id="PTHR31082">
    <property type="entry name" value="PHEROMONE-REGULATED MEMBRANE PROTEIN 10"/>
    <property type="match status" value="1"/>
</dbReference>
<comment type="caution">
    <text evidence="5">The sequence shown here is derived from an EMBL/GenBank/DDBJ whole genome shotgun (WGS) entry which is preliminary data.</text>
</comment>
<dbReference type="GO" id="GO:0022857">
    <property type="term" value="F:transmembrane transporter activity"/>
    <property type="evidence" value="ECO:0007669"/>
    <property type="project" value="InterPro"/>
</dbReference>
<evidence type="ECO:0000256" key="2">
    <source>
        <dbReference type="SAM" id="MobiDB-lite"/>
    </source>
</evidence>
<evidence type="ECO:0000313" key="6">
    <source>
        <dbReference type="Proteomes" id="UP000007148"/>
    </source>
</evidence>
<organism evidence="5 6">
    <name type="scientific">Serendipita indica (strain DSM 11827)</name>
    <name type="common">Root endophyte fungus</name>
    <name type="synonym">Piriformospora indica</name>
    <dbReference type="NCBI Taxonomy" id="1109443"/>
    <lineage>
        <taxon>Eukaryota</taxon>
        <taxon>Fungi</taxon>
        <taxon>Dikarya</taxon>
        <taxon>Basidiomycota</taxon>
        <taxon>Agaricomycotina</taxon>
        <taxon>Agaricomycetes</taxon>
        <taxon>Sebacinales</taxon>
        <taxon>Serendipitaceae</taxon>
        <taxon>Serendipita</taxon>
    </lineage>
</organism>
<feature type="transmembrane region" description="Helical" evidence="3">
    <location>
        <begin position="320"/>
        <end position="339"/>
    </location>
</feature>
<comment type="similarity">
    <text evidence="1">Belongs to the ThrE exporter (TC 2.A.79) family.</text>
</comment>
<dbReference type="HOGENOM" id="CLU_007078_4_1_1"/>
<dbReference type="Pfam" id="PF06738">
    <property type="entry name" value="ThrE"/>
    <property type="match status" value="1"/>
</dbReference>
<keyword evidence="6" id="KW-1185">Reference proteome</keyword>
<evidence type="ECO:0000313" key="5">
    <source>
        <dbReference type="EMBL" id="CCA72270.1"/>
    </source>
</evidence>
<keyword evidence="3" id="KW-0472">Membrane</keyword>
<accession>G4TLS7</accession>
<dbReference type="PANTHER" id="PTHR31082:SF4">
    <property type="entry name" value="PHEROMONE-REGULATED MEMBRANE PROTEIN 10"/>
    <property type="match status" value="1"/>
</dbReference>
<dbReference type="eggNOG" id="ENOG502QPMM">
    <property type="taxonomic scope" value="Eukaryota"/>
</dbReference>
<dbReference type="OMA" id="HTSETHI"/>
<dbReference type="EMBL" id="CAFZ01000156">
    <property type="protein sequence ID" value="CCA72270.1"/>
    <property type="molecule type" value="Genomic_DNA"/>
</dbReference>
<name>G4TLS7_SERID</name>
<gene>
    <name evidence="5" type="ORF">PIIN_06204</name>
</gene>
<dbReference type="OrthoDB" id="413008at2759"/>
<feature type="transmembrane region" description="Helical" evidence="3">
    <location>
        <begin position="600"/>
        <end position="624"/>
    </location>
</feature>
<feature type="transmembrane region" description="Helical" evidence="3">
    <location>
        <begin position="523"/>
        <end position="544"/>
    </location>
</feature>
<dbReference type="Proteomes" id="UP000007148">
    <property type="component" value="Unassembled WGS sequence"/>
</dbReference>
<dbReference type="FunCoup" id="G4TLS7">
    <property type="interactions" value="4"/>
</dbReference>